<dbReference type="InterPro" id="IPR045882">
    <property type="entry name" value="GPT1/2"/>
</dbReference>
<feature type="compositionally biased region" description="Polar residues" evidence="1">
    <location>
        <begin position="26"/>
        <end position="37"/>
    </location>
</feature>
<evidence type="ECO:0000256" key="1">
    <source>
        <dbReference type="SAM" id="MobiDB-lite"/>
    </source>
</evidence>
<evidence type="ECO:0000313" key="3">
    <source>
        <dbReference type="Proteomes" id="UP001177003"/>
    </source>
</evidence>
<feature type="region of interest" description="Disordered" evidence="1">
    <location>
        <begin position="279"/>
        <end position="313"/>
    </location>
</feature>
<gene>
    <name evidence="2" type="ORF">LSALG_LOCUS41155</name>
</gene>
<dbReference type="PANTHER" id="PTHR33737:SF19">
    <property type="entry name" value="BNAA10G12980D PROTEIN"/>
    <property type="match status" value="1"/>
</dbReference>
<dbReference type="Proteomes" id="UP001177003">
    <property type="component" value="Chromosome 9"/>
</dbReference>
<feature type="region of interest" description="Disordered" evidence="1">
    <location>
        <begin position="647"/>
        <end position="677"/>
    </location>
</feature>
<feature type="compositionally biased region" description="Low complexity" evidence="1">
    <location>
        <begin position="63"/>
        <end position="78"/>
    </location>
</feature>
<evidence type="ECO:0000313" key="2">
    <source>
        <dbReference type="EMBL" id="CAI9302676.1"/>
    </source>
</evidence>
<feature type="compositionally biased region" description="Low complexity" evidence="1">
    <location>
        <begin position="294"/>
        <end position="311"/>
    </location>
</feature>
<feature type="region of interest" description="Disordered" evidence="1">
    <location>
        <begin position="1"/>
        <end position="84"/>
    </location>
</feature>
<dbReference type="PANTHER" id="PTHR33737">
    <property type="entry name" value="OS05G0121800 PROTEIN"/>
    <property type="match status" value="1"/>
</dbReference>
<feature type="compositionally biased region" description="Basic and acidic residues" evidence="1">
    <location>
        <begin position="50"/>
        <end position="59"/>
    </location>
</feature>
<dbReference type="EMBL" id="OX465085">
    <property type="protein sequence ID" value="CAI9302676.1"/>
    <property type="molecule type" value="Genomic_DNA"/>
</dbReference>
<proteinExistence type="predicted"/>
<feature type="compositionally biased region" description="Basic and acidic residues" evidence="1">
    <location>
        <begin position="279"/>
        <end position="292"/>
    </location>
</feature>
<feature type="region of interest" description="Disordered" evidence="1">
    <location>
        <begin position="337"/>
        <end position="363"/>
    </location>
</feature>
<dbReference type="AlphaFoldDB" id="A0AA36A183"/>
<accession>A0AA36A183</accession>
<organism evidence="2 3">
    <name type="scientific">Lactuca saligna</name>
    <name type="common">Willowleaf lettuce</name>
    <dbReference type="NCBI Taxonomy" id="75948"/>
    <lineage>
        <taxon>Eukaryota</taxon>
        <taxon>Viridiplantae</taxon>
        <taxon>Streptophyta</taxon>
        <taxon>Embryophyta</taxon>
        <taxon>Tracheophyta</taxon>
        <taxon>Spermatophyta</taxon>
        <taxon>Magnoliopsida</taxon>
        <taxon>eudicotyledons</taxon>
        <taxon>Gunneridae</taxon>
        <taxon>Pentapetalae</taxon>
        <taxon>asterids</taxon>
        <taxon>campanulids</taxon>
        <taxon>Asterales</taxon>
        <taxon>Asteraceae</taxon>
        <taxon>Cichorioideae</taxon>
        <taxon>Cichorieae</taxon>
        <taxon>Lactucinae</taxon>
        <taxon>Lactuca</taxon>
    </lineage>
</organism>
<feature type="compositionally biased region" description="Polar residues" evidence="1">
    <location>
        <begin position="237"/>
        <end position="247"/>
    </location>
</feature>
<name>A0AA36A183_LACSI</name>
<sequence>MESDLPLMELTEEDDSLIEPFPDPKQTPSKSSFNYFNCSPLALPPSRTKSLKDGVHTEKPTTSSSESSNNKENINSNNLEMPKLGMGPIQMKRRKKGAECNLRKSLAWDRAFFTDEGILDPRELNMITGINAYTCGRGLPTISEEGNSSFSSGSRYRNEPNDMEASKEALLKELHNKSHTSKGNRVGNHDSLPHHKITHKVLLTDHSNSNRTRPNSNILRTTKKDSKLPKLPMSKLGSCSSTKGSITTTSQLRHNLIPKPPVNSQKNVGLKSSLKDFKAKTGLDNPHSKELAQKTVKSTHSSSKATSSTKSQFVHVDKAHSGLEMVPDRLHSCEIHDESTPLPAKTLPQYTPTTSVKNNSLPSGLRLPSPSLRFFDQTTATPKTQNGQCSVLNSHTTPCGSPSSNYMVNKGVLNSNVYQDIVRKMQYECISASDVESHKVIEQEKRILEHKGKMGIEKIALKGNEENREGKNANIQLSENDERVPFVLETKDDHISTSVSTSEQSIQHQEQKLLTMVEVGPCEIATKINDHLLVEQSGSTYSSTYPQSLDIIPIEDEFKNNNENQRHQEMGIIIESMLTTTHSVEAEVSKISFGEEFEAKVKVLQETKSPTMLKKRSYNIKWQDNSSIKHPINAIEACDEDLVQTSKREQSDTKKSNSCKVNHVESQRGKIGKKEDDVGATTPCISALMNSQFHEGHSGNFVRPEESSGLHTTEVNDHISQDKNANPKENNKEATVLMKKSNNIKKQDKSLVIHQEDLAQTLKREQSDTKKSNACKVNPVESQRGEIGKTEDDVGATTSCISALLNTEGHSGNFVMPAESSSLQEGPFEIASEVNDHISLEKNVIPNVVQEENNKEATVLMKKSNNIKRQDNKSLVIDAVPFSDEWLAAIEAAGEEILTMKCGAVQHSPPDKSIPERNPWSPVKNKANQIGPYDCTKGVGDRPMRFCHVEIKKWSKSARAMEVVNRTKTIIFLIGIWKWGLIWWSMAKAWRTIRLIWTVIGVHSRFHVDNNEEI</sequence>
<keyword evidence="3" id="KW-1185">Reference proteome</keyword>
<feature type="region of interest" description="Disordered" evidence="1">
    <location>
        <begin position="201"/>
        <end position="247"/>
    </location>
</feature>
<reference evidence="2" key="1">
    <citation type="submission" date="2023-04" db="EMBL/GenBank/DDBJ databases">
        <authorList>
            <person name="Vijverberg K."/>
            <person name="Xiong W."/>
            <person name="Schranz E."/>
        </authorList>
    </citation>
    <scope>NUCLEOTIDE SEQUENCE</scope>
</reference>
<feature type="compositionally biased region" description="Basic and acidic residues" evidence="1">
    <location>
        <begin position="662"/>
        <end position="677"/>
    </location>
</feature>
<protein>
    <submittedName>
        <fullName evidence="2">Uncharacterized protein</fullName>
    </submittedName>
</protein>
<feature type="compositionally biased region" description="Polar residues" evidence="1">
    <location>
        <begin position="205"/>
        <end position="220"/>
    </location>
</feature>
<feature type="compositionally biased region" description="Polar residues" evidence="1">
    <location>
        <begin position="348"/>
        <end position="359"/>
    </location>
</feature>
<dbReference type="GO" id="GO:0008017">
    <property type="term" value="F:microtubule binding"/>
    <property type="evidence" value="ECO:0007669"/>
    <property type="project" value="InterPro"/>
</dbReference>